<evidence type="ECO:0000313" key="1">
    <source>
        <dbReference type="EMBL" id="RNA03724.1"/>
    </source>
</evidence>
<protein>
    <submittedName>
        <fullName evidence="1">Uncharacterized protein</fullName>
    </submittedName>
</protein>
<sequence length="70" mass="8128">MNQIIKIEKRIKSTMAIKSPREMLHFGSLIELCRIREVRNMSDTISLCRLEPTFSPFILSQLSILPLLLI</sequence>
<keyword evidence="2" id="KW-1185">Reference proteome</keyword>
<dbReference type="AlphaFoldDB" id="A0A3M7PXP9"/>
<dbReference type="Proteomes" id="UP000276133">
    <property type="component" value="Unassembled WGS sequence"/>
</dbReference>
<organism evidence="1 2">
    <name type="scientific">Brachionus plicatilis</name>
    <name type="common">Marine rotifer</name>
    <name type="synonym">Brachionus muelleri</name>
    <dbReference type="NCBI Taxonomy" id="10195"/>
    <lineage>
        <taxon>Eukaryota</taxon>
        <taxon>Metazoa</taxon>
        <taxon>Spiralia</taxon>
        <taxon>Gnathifera</taxon>
        <taxon>Rotifera</taxon>
        <taxon>Eurotatoria</taxon>
        <taxon>Monogononta</taxon>
        <taxon>Pseudotrocha</taxon>
        <taxon>Ploima</taxon>
        <taxon>Brachionidae</taxon>
        <taxon>Brachionus</taxon>
    </lineage>
</organism>
<comment type="caution">
    <text evidence="1">The sequence shown here is derived from an EMBL/GenBank/DDBJ whole genome shotgun (WGS) entry which is preliminary data.</text>
</comment>
<name>A0A3M7PXP9_BRAPC</name>
<dbReference type="EMBL" id="REGN01008385">
    <property type="protein sequence ID" value="RNA03724.1"/>
    <property type="molecule type" value="Genomic_DNA"/>
</dbReference>
<accession>A0A3M7PXP9</accession>
<proteinExistence type="predicted"/>
<gene>
    <name evidence="1" type="ORF">BpHYR1_027352</name>
</gene>
<evidence type="ECO:0000313" key="2">
    <source>
        <dbReference type="Proteomes" id="UP000276133"/>
    </source>
</evidence>
<reference evidence="1 2" key="1">
    <citation type="journal article" date="2018" name="Sci. Rep.">
        <title>Genomic signatures of local adaptation to the degree of environmental predictability in rotifers.</title>
        <authorList>
            <person name="Franch-Gras L."/>
            <person name="Hahn C."/>
            <person name="Garcia-Roger E.M."/>
            <person name="Carmona M.J."/>
            <person name="Serra M."/>
            <person name="Gomez A."/>
        </authorList>
    </citation>
    <scope>NUCLEOTIDE SEQUENCE [LARGE SCALE GENOMIC DNA]</scope>
    <source>
        <strain evidence="1">HYR1</strain>
    </source>
</reference>